<dbReference type="Proteomes" id="UP000230431">
    <property type="component" value="Unassembled WGS sequence"/>
</dbReference>
<keyword evidence="4 5" id="KW-0699">rRNA-binding</keyword>
<dbReference type="GO" id="GO:0005840">
    <property type="term" value="C:ribosome"/>
    <property type="evidence" value="ECO:0007669"/>
    <property type="project" value="UniProtKB-KW"/>
</dbReference>
<reference evidence="6 7" key="1">
    <citation type="submission" date="2017-09" db="EMBL/GenBank/DDBJ databases">
        <title>Depth-based differentiation of microbial function through sediment-hosted aquifers and enrichment of novel symbionts in the deep terrestrial subsurface.</title>
        <authorList>
            <person name="Probst A.J."/>
            <person name="Ladd B."/>
            <person name="Jarett J.K."/>
            <person name="Geller-Mcgrath D.E."/>
            <person name="Sieber C.M."/>
            <person name="Emerson J.B."/>
            <person name="Anantharaman K."/>
            <person name="Thomas B.C."/>
            <person name="Malmstrom R."/>
            <person name="Stieglmeier M."/>
            <person name="Klingl A."/>
            <person name="Woyke T."/>
            <person name="Ryan C.M."/>
            <person name="Banfield J.F."/>
        </authorList>
    </citation>
    <scope>NUCLEOTIDE SEQUENCE [LARGE SCALE GENOMIC DNA]</scope>
    <source>
        <strain evidence="6">CG10_big_fil_rev_8_21_14_0_10_49_38</strain>
    </source>
</reference>
<evidence type="ECO:0000256" key="3">
    <source>
        <dbReference type="ARBA" id="ARBA00023274"/>
    </source>
</evidence>
<sequence length="103" mass="11372">MFAIIETGGKQYKVAQGESLKVEKLALAPDQTEVVFDKVLLVADGDQVKLGNPYLDGATVTAQFEQQGRAKKIVIVKYKAKVRHHKKAGHRQPFTQVKIAKIA</sequence>
<comment type="caution">
    <text evidence="6">The sequence shown here is derived from an EMBL/GenBank/DDBJ whole genome shotgun (WGS) entry which is preliminary data.</text>
</comment>
<dbReference type="Pfam" id="PF00829">
    <property type="entry name" value="Ribosomal_L21p"/>
    <property type="match status" value="1"/>
</dbReference>
<dbReference type="InterPro" id="IPR001787">
    <property type="entry name" value="Ribosomal_bL21"/>
</dbReference>
<evidence type="ECO:0000313" key="7">
    <source>
        <dbReference type="Proteomes" id="UP000230431"/>
    </source>
</evidence>
<evidence type="ECO:0000256" key="2">
    <source>
        <dbReference type="ARBA" id="ARBA00022980"/>
    </source>
</evidence>
<dbReference type="EMBL" id="PCYK01000025">
    <property type="protein sequence ID" value="PIR45824.1"/>
    <property type="molecule type" value="Genomic_DNA"/>
</dbReference>
<accession>A0A2H0RIG6</accession>
<dbReference type="GO" id="GO:0006412">
    <property type="term" value="P:translation"/>
    <property type="evidence" value="ECO:0007669"/>
    <property type="project" value="UniProtKB-UniRule"/>
</dbReference>
<name>A0A2H0RIG6_9BACT</name>
<dbReference type="PANTHER" id="PTHR21349">
    <property type="entry name" value="50S RIBOSOMAL PROTEIN L21"/>
    <property type="match status" value="1"/>
</dbReference>
<dbReference type="GO" id="GO:0005737">
    <property type="term" value="C:cytoplasm"/>
    <property type="evidence" value="ECO:0007669"/>
    <property type="project" value="UniProtKB-ARBA"/>
</dbReference>
<dbReference type="GO" id="GO:1990904">
    <property type="term" value="C:ribonucleoprotein complex"/>
    <property type="evidence" value="ECO:0007669"/>
    <property type="project" value="UniProtKB-KW"/>
</dbReference>
<organism evidence="6 7">
    <name type="scientific">Candidatus Vogelbacteria bacterium CG10_big_fil_rev_8_21_14_0_10_49_38</name>
    <dbReference type="NCBI Taxonomy" id="1975043"/>
    <lineage>
        <taxon>Bacteria</taxon>
        <taxon>Candidatus Vogeliibacteriota</taxon>
    </lineage>
</organism>
<keyword evidence="3 4" id="KW-0687">Ribonucleoprotein</keyword>
<proteinExistence type="inferred from homology"/>
<protein>
    <recommendedName>
        <fullName evidence="4">Large ribosomal subunit protein bL21</fullName>
    </recommendedName>
</protein>
<evidence type="ECO:0000313" key="6">
    <source>
        <dbReference type="EMBL" id="PIR45824.1"/>
    </source>
</evidence>
<keyword evidence="2 4" id="KW-0689">Ribosomal protein</keyword>
<dbReference type="AlphaFoldDB" id="A0A2H0RIG6"/>
<gene>
    <name evidence="4 6" type="primary">rplU</name>
    <name evidence="6" type="ORF">COV08_02925</name>
</gene>
<keyword evidence="4 5" id="KW-0694">RNA-binding</keyword>
<dbReference type="NCBIfam" id="TIGR00061">
    <property type="entry name" value="L21"/>
    <property type="match status" value="1"/>
</dbReference>
<comment type="function">
    <text evidence="4 5">This protein binds to 23S rRNA in the presence of protein L20.</text>
</comment>
<comment type="similarity">
    <text evidence="1 4 5">Belongs to the bacterial ribosomal protein bL21 family.</text>
</comment>
<dbReference type="InterPro" id="IPR036164">
    <property type="entry name" value="bL21-like_sf"/>
</dbReference>
<dbReference type="SUPFAM" id="SSF141091">
    <property type="entry name" value="L21p-like"/>
    <property type="match status" value="1"/>
</dbReference>
<evidence type="ECO:0000256" key="5">
    <source>
        <dbReference type="RuleBase" id="RU000562"/>
    </source>
</evidence>
<evidence type="ECO:0000256" key="4">
    <source>
        <dbReference type="HAMAP-Rule" id="MF_01363"/>
    </source>
</evidence>
<comment type="subunit">
    <text evidence="4">Part of the 50S ribosomal subunit. Contacts protein L20.</text>
</comment>
<dbReference type="GO" id="GO:0019843">
    <property type="term" value="F:rRNA binding"/>
    <property type="evidence" value="ECO:0007669"/>
    <property type="project" value="UniProtKB-UniRule"/>
</dbReference>
<dbReference type="PANTHER" id="PTHR21349:SF0">
    <property type="entry name" value="LARGE RIBOSOMAL SUBUNIT PROTEIN BL21M"/>
    <property type="match status" value="1"/>
</dbReference>
<dbReference type="InterPro" id="IPR028909">
    <property type="entry name" value="bL21-like"/>
</dbReference>
<dbReference type="HAMAP" id="MF_01363">
    <property type="entry name" value="Ribosomal_bL21"/>
    <property type="match status" value="1"/>
</dbReference>
<evidence type="ECO:0000256" key="1">
    <source>
        <dbReference type="ARBA" id="ARBA00008563"/>
    </source>
</evidence>
<dbReference type="GO" id="GO:0003735">
    <property type="term" value="F:structural constituent of ribosome"/>
    <property type="evidence" value="ECO:0007669"/>
    <property type="project" value="InterPro"/>
</dbReference>